<dbReference type="EMBL" id="CP063356">
    <property type="protein sequence ID" value="QOY37793.1"/>
    <property type="molecule type" value="Genomic_DNA"/>
</dbReference>
<accession>A0A1S2MIA4</accession>
<proteinExistence type="inferred from homology"/>
<dbReference type="SMART" id="SM00731">
    <property type="entry name" value="SprT"/>
    <property type="match status" value="1"/>
</dbReference>
<comment type="cofactor">
    <cofactor evidence="4">
        <name>Zn(2+)</name>
        <dbReference type="ChEBI" id="CHEBI:29105"/>
    </cofactor>
    <text evidence="4">Binds 1 zinc ion.</text>
</comment>
<reference evidence="7 8" key="3">
    <citation type="journal article" date="2019" name="Int. J. Syst. Evol. Microbiol.">
        <title>Anaerobacillus isosaccharinicus sp. nov., an alkaliphilic bacterium which degrades isosaccharinic acid.</title>
        <authorList>
            <person name="Bassil N.M."/>
            <person name="Lloyd J.R."/>
        </authorList>
    </citation>
    <scope>NUCLEOTIDE SEQUENCE [LARGE SCALE GENOMIC DNA]</scope>
    <source>
        <strain evidence="7 8">NB2006</strain>
    </source>
</reference>
<dbReference type="GO" id="GO:0005737">
    <property type="term" value="C:cytoplasm"/>
    <property type="evidence" value="ECO:0007669"/>
    <property type="project" value="UniProtKB-SubCell"/>
</dbReference>
<protein>
    <recommendedName>
        <fullName evidence="4">Protein SprT-like</fullName>
    </recommendedName>
</protein>
<evidence type="ECO:0000259" key="5">
    <source>
        <dbReference type="SMART" id="SM00731"/>
    </source>
</evidence>
<evidence type="ECO:0000256" key="1">
    <source>
        <dbReference type="ARBA" id="ARBA00022490"/>
    </source>
</evidence>
<dbReference type="InterPro" id="IPR035240">
    <property type="entry name" value="SprT_Zn_ribbon"/>
</dbReference>
<comment type="subcellular location">
    <subcellularLocation>
        <location evidence="4">Cytoplasm</location>
    </subcellularLocation>
</comment>
<feature type="active site" evidence="4">
    <location>
        <position position="68"/>
    </location>
</feature>
<name>A0A1S2MIA4_9BACI</name>
<feature type="domain" description="SprT-like" evidence="5">
    <location>
        <begin position="4"/>
        <end position="149"/>
    </location>
</feature>
<evidence type="ECO:0000256" key="3">
    <source>
        <dbReference type="ARBA" id="ARBA00022833"/>
    </source>
</evidence>
<dbReference type="RefSeq" id="WP_071315392.1">
    <property type="nucleotide sequence ID" value="NZ_CP063356.2"/>
</dbReference>
<dbReference type="InterPro" id="IPR006640">
    <property type="entry name" value="SprT-like_domain"/>
</dbReference>
<dbReference type="EMBL" id="LQXD01000001">
    <property type="protein sequence ID" value="OIJ23485.1"/>
    <property type="molecule type" value="Genomic_DNA"/>
</dbReference>
<reference evidence="6 8" key="1">
    <citation type="submission" date="2016-10" db="EMBL/GenBank/DDBJ databases">
        <title>Draft genome sequences of four alkaliphilic bacteria belonging to the Anaerobacillus genus.</title>
        <authorList>
            <person name="Bassil N.M."/>
            <person name="Lloyd J.R."/>
        </authorList>
    </citation>
    <scope>NUCLEOTIDE SEQUENCE [LARGE SCALE GENOMIC DNA]</scope>
    <source>
        <strain evidence="6 8">NB2006</strain>
    </source>
</reference>
<evidence type="ECO:0000313" key="6">
    <source>
        <dbReference type="EMBL" id="OIJ23485.1"/>
    </source>
</evidence>
<dbReference type="OrthoDB" id="9799909at2"/>
<evidence type="ECO:0000256" key="4">
    <source>
        <dbReference type="HAMAP-Rule" id="MF_00745"/>
    </source>
</evidence>
<evidence type="ECO:0000313" key="7">
    <source>
        <dbReference type="EMBL" id="QOY37793.1"/>
    </source>
</evidence>
<dbReference type="GO" id="GO:0006950">
    <property type="term" value="P:response to stress"/>
    <property type="evidence" value="ECO:0007669"/>
    <property type="project" value="UniProtKB-ARBA"/>
</dbReference>
<reference evidence="7 8" key="2">
    <citation type="journal article" date="2017" name="Genome Announc.">
        <title>Draft Genome Sequences of Four Alkaliphilic Bacteria Belonging to the Anaerobacillus Genus.</title>
        <authorList>
            <person name="Bassil N.M."/>
            <person name="Lloyd J.R."/>
        </authorList>
    </citation>
    <scope>NUCLEOTIDE SEQUENCE [LARGE SCALE GENOMIC DNA]</scope>
    <source>
        <strain evidence="7 8">NB2006</strain>
    </source>
</reference>
<evidence type="ECO:0000256" key="2">
    <source>
        <dbReference type="ARBA" id="ARBA00022723"/>
    </source>
</evidence>
<dbReference type="Proteomes" id="UP000180175">
    <property type="component" value="Chromosome"/>
</dbReference>
<dbReference type="KEGG" id="aia:AWH56_009510"/>
<dbReference type="AlphaFoldDB" id="A0A1S2MIA4"/>
<dbReference type="GO" id="GO:0008270">
    <property type="term" value="F:zinc ion binding"/>
    <property type="evidence" value="ECO:0007669"/>
    <property type="project" value="UniProtKB-UniRule"/>
</dbReference>
<keyword evidence="2 4" id="KW-0479">Metal-binding</keyword>
<keyword evidence="1 4" id="KW-0963">Cytoplasm</keyword>
<dbReference type="InterPro" id="IPR023524">
    <property type="entry name" value="Uncharacterised_SprT-like"/>
</dbReference>
<keyword evidence="3 4" id="KW-0862">Zinc</keyword>
<keyword evidence="8" id="KW-1185">Reference proteome</keyword>
<comment type="similarity">
    <text evidence="4">Belongs to the SprT family.</text>
</comment>
<evidence type="ECO:0000313" key="8">
    <source>
        <dbReference type="Proteomes" id="UP000180175"/>
    </source>
</evidence>
<dbReference type="Pfam" id="PF10263">
    <property type="entry name" value="SprT-like"/>
    <property type="match status" value="1"/>
</dbReference>
<dbReference type="NCBIfam" id="NF003339">
    <property type="entry name" value="PRK04351.1"/>
    <property type="match status" value="1"/>
</dbReference>
<dbReference type="HAMAP" id="MF_00745">
    <property type="entry name" value="SprT_like"/>
    <property type="match status" value="1"/>
</dbReference>
<dbReference type="Pfam" id="PF17283">
    <property type="entry name" value="Zn_ribbon_SprT"/>
    <property type="match status" value="1"/>
</dbReference>
<gene>
    <name evidence="7" type="ORF">AWH56_009510</name>
    <name evidence="6" type="ORF">AWH56_01030</name>
</gene>
<organism evidence="6 8">
    <name type="scientific">Anaerobacillus isosaccharinicus</name>
    <dbReference type="NCBI Taxonomy" id="1532552"/>
    <lineage>
        <taxon>Bacteria</taxon>
        <taxon>Bacillati</taxon>
        <taxon>Bacillota</taxon>
        <taxon>Bacilli</taxon>
        <taxon>Bacillales</taxon>
        <taxon>Bacillaceae</taxon>
        <taxon>Anaerobacillus</taxon>
    </lineage>
</organism>
<reference evidence="7" key="4">
    <citation type="submission" date="2020-10" db="EMBL/GenBank/DDBJ databases">
        <authorList>
            <person name="Bassil N.M."/>
            <person name="Lloyd J.R."/>
        </authorList>
    </citation>
    <scope>NUCLEOTIDE SEQUENCE</scope>
    <source>
        <strain evidence="7">NB2006</strain>
    </source>
</reference>
<feature type="binding site" evidence="4">
    <location>
        <position position="71"/>
    </location>
    <ligand>
        <name>Zn(2+)</name>
        <dbReference type="ChEBI" id="CHEBI:29105"/>
    </ligand>
</feature>
<sequence length="155" mass="17951">MNDFELQKLVEHISTDSFELPFKHQALFNPRLRTTGGRYLLGSHNIEINPKQFEHFGMDALVGIIKHELCHYHLHLQKKGYRHIDKDFQNLLTKVEGTKYCNAIPGLRKASKTLHIYSCTTCGAVFNRKRAIDTKKYVCGKCKGKIRKTKTFKKS</sequence>
<feature type="binding site" evidence="4">
    <location>
        <position position="67"/>
    </location>
    <ligand>
        <name>Zn(2+)</name>
        <dbReference type="ChEBI" id="CHEBI:29105"/>
    </ligand>
</feature>